<evidence type="ECO:0000313" key="4">
    <source>
        <dbReference type="Proteomes" id="UP000606974"/>
    </source>
</evidence>
<organism evidence="3 4">
    <name type="scientific">Endocarpon pusillum</name>
    <dbReference type="NCBI Taxonomy" id="364733"/>
    <lineage>
        <taxon>Eukaryota</taxon>
        <taxon>Fungi</taxon>
        <taxon>Dikarya</taxon>
        <taxon>Ascomycota</taxon>
        <taxon>Pezizomycotina</taxon>
        <taxon>Eurotiomycetes</taxon>
        <taxon>Chaetothyriomycetidae</taxon>
        <taxon>Verrucariales</taxon>
        <taxon>Verrucariaceae</taxon>
        <taxon>Endocarpon</taxon>
    </lineage>
</organism>
<feature type="compositionally biased region" description="Acidic residues" evidence="1">
    <location>
        <begin position="682"/>
        <end position="691"/>
    </location>
</feature>
<accession>A0A8H7AJR9</accession>
<protein>
    <recommendedName>
        <fullName evidence="5">Glycosyltransferase 2</fullName>
    </recommendedName>
</protein>
<evidence type="ECO:0000256" key="1">
    <source>
        <dbReference type="SAM" id="MobiDB-lite"/>
    </source>
</evidence>
<keyword evidence="2" id="KW-0472">Membrane</keyword>
<evidence type="ECO:0000313" key="3">
    <source>
        <dbReference type="EMBL" id="KAF7510398.1"/>
    </source>
</evidence>
<feature type="region of interest" description="Disordered" evidence="1">
    <location>
        <begin position="1"/>
        <end position="37"/>
    </location>
</feature>
<keyword evidence="4" id="KW-1185">Reference proteome</keyword>
<feature type="compositionally biased region" description="Polar residues" evidence="1">
    <location>
        <begin position="28"/>
        <end position="37"/>
    </location>
</feature>
<feature type="region of interest" description="Disordered" evidence="1">
    <location>
        <begin position="646"/>
        <end position="729"/>
    </location>
</feature>
<feature type="compositionally biased region" description="Basic and acidic residues" evidence="1">
    <location>
        <begin position="13"/>
        <end position="26"/>
    </location>
</feature>
<keyword evidence="2" id="KW-0812">Transmembrane</keyword>
<keyword evidence="2" id="KW-1133">Transmembrane helix</keyword>
<feature type="compositionally biased region" description="Basic residues" evidence="1">
    <location>
        <begin position="659"/>
        <end position="673"/>
    </location>
</feature>
<name>A0A8H7AJR9_9EURO</name>
<comment type="caution">
    <text evidence="3">The sequence shown here is derived from an EMBL/GenBank/DDBJ whole genome shotgun (WGS) entry which is preliminary data.</text>
</comment>
<feature type="region of interest" description="Disordered" evidence="1">
    <location>
        <begin position="78"/>
        <end position="104"/>
    </location>
</feature>
<evidence type="ECO:0008006" key="5">
    <source>
        <dbReference type="Google" id="ProtNLM"/>
    </source>
</evidence>
<sequence length="729" mass="80981">MSLQRRYITVDEELGKKDDDHREGRRSAMSSPTTTNFTWRGPRRKRILLAIAVFSILYIFFKNLPKDAALATRRQGLKSPAVGSSRQAPSAPKGPPPRSDSSVDERRYFEGPIKYYRLGASFAAGLGPVHDNRNVLFVVSNLKSASRILPLACDMSKQNKNRIHLMLTGRDEIAIEDIQKINGVTEADCSIRWHDGRPDFSVYSTDYRMEVSVRASLGHITSVLKPRVVLVDSPEREDIFFTTGIKDKTRDLGLPLIELPVNAAEQLQWISKLDGSSLKAWNEINIEILIHSPPESSGSLIRLLRSLERADYFGFPHPRLTIELPNNMDPPTAQFLSSFRWPPWSHTGNSKLTLRHRLLSNHLDATQASIRQLESFYPSNVPQSNVLVLSPQVELSPLYFHYLVYTLLDYKHSNTALHTSEGIMGISLERPFTTLNGKDSLSIPEEASTKPLFRYQAPNSNAALYFGDKWVELHSFLSNRLAADKDVHKDGDAAYSISQAYPSWLNHVLELARARGYTMLYPSLSSSEAALATIHTELYHPPEEYLDPTPIMAENPPPSKETPLTASSEPIEITHGPKFEPPVASGSLLHLLNPKLSSSDSGGPLPGLSDLPILSYTGEYLPQGQVSLNQAALSYADDFSRHLGGCNNAGSGGGEKESKKNKKKKKKQTRPTRKPWSADDLFCLEEGETEESLGVGRMPPSTQQTEGAAQKEDVGEEHAGRPVDVDKDG</sequence>
<dbReference type="AlphaFoldDB" id="A0A8H7AJR9"/>
<proteinExistence type="predicted"/>
<evidence type="ECO:0000256" key="2">
    <source>
        <dbReference type="SAM" id="Phobius"/>
    </source>
</evidence>
<dbReference type="EMBL" id="JAACFV010000030">
    <property type="protein sequence ID" value="KAF7510398.1"/>
    <property type="molecule type" value="Genomic_DNA"/>
</dbReference>
<feature type="compositionally biased region" description="Basic and acidic residues" evidence="1">
    <location>
        <begin position="709"/>
        <end position="729"/>
    </location>
</feature>
<dbReference type="PANTHER" id="PTHR33604">
    <property type="entry name" value="OSJNBA0004B13.7 PROTEIN"/>
    <property type="match status" value="1"/>
</dbReference>
<dbReference type="PANTHER" id="PTHR33604:SF3">
    <property type="entry name" value="OSJNBA0004B13.7 PROTEIN"/>
    <property type="match status" value="1"/>
</dbReference>
<feature type="transmembrane region" description="Helical" evidence="2">
    <location>
        <begin position="47"/>
        <end position="64"/>
    </location>
</feature>
<dbReference type="OrthoDB" id="5397682at2759"/>
<dbReference type="Proteomes" id="UP000606974">
    <property type="component" value="Unassembled WGS sequence"/>
</dbReference>
<gene>
    <name evidence="3" type="ORF">GJ744_006677</name>
</gene>
<feature type="region of interest" description="Disordered" evidence="1">
    <location>
        <begin position="553"/>
        <end position="579"/>
    </location>
</feature>
<reference evidence="3" key="1">
    <citation type="submission" date="2020-02" db="EMBL/GenBank/DDBJ databases">
        <authorList>
            <person name="Palmer J.M."/>
        </authorList>
    </citation>
    <scope>NUCLEOTIDE SEQUENCE</scope>
    <source>
        <strain evidence="3">EPUS1.4</strain>
        <tissue evidence="3">Thallus</tissue>
    </source>
</reference>